<proteinExistence type="predicted"/>
<name>A0A5J6DB72_9CAUD</name>
<organism evidence="1 2">
    <name type="scientific">Erwinia phage pEp_SNUABM_01</name>
    <dbReference type="NCBI Taxonomy" id="2601643"/>
    <lineage>
        <taxon>Viruses</taxon>
        <taxon>Duplodnaviria</taxon>
        <taxon>Heunggongvirae</taxon>
        <taxon>Uroviricota</taxon>
        <taxon>Caudoviricetes</taxon>
        <taxon>Vequintavirinae</taxon>
        <taxon>Henunavirus</taxon>
        <taxon>Henunavirus SNUABM01</taxon>
    </lineage>
</organism>
<dbReference type="Proteomes" id="UP000326545">
    <property type="component" value="Segment"/>
</dbReference>
<protein>
    <submittedName>
        <fullName evidence="1">Uncharacterized protein</fullName>
    </submittedName>
</protein>
<reference evidence="1 2" key="1">
    <citation type="submission" date="2019-07" db="EMBL/GenBank/DDBJ databases">
        <title>Complete genome sequence of bacteriophages infecting Erwinia pyrifoliae.</title>
        <authorList>
            <person name="Kim S.G."/>
            <person name="Park S.C."/>
        </authorList>
    </citation>
    <scope>NUCLEOTIDE SEQUENCE [LARGE SCALE GENOMIC DNA]</scope>
</reference>
<evidence type="ECO:0000313" key="1">
    <source>
        <dbReference type="EMBL" id="QEQ95057.1"/>
    </source>
</evidence>
<sequence>MEVKSRGGKVDIHIQGTRDFVQAYINTRADEIADWRGQTYNN</sequence>
<dbReference type="EMBL" id="MN184887">
    <property type="protein sequence ID" value="QEQ95057.1"/>
    <property type="molecule type" value="Genomic_DNA"/>
</dbReference>
<gene>
    <name evidence="1" type="ORF">pEpSNUABM01_231</name>
</gene>
<evidence type="ECO:0000313" key="2">
    <source>
        <dbReference type="Proteomes" id="UP000326545"/>
    </source>
</evidence>
<accession>A0A5J6DB72</accession>
<keyword evidence="2" id="KW-1185">Reference proteome</keyword>